<dbReference type="InterPro" id="IPR008523">
    <property type="entry name" value="DUF805"/>
</dbReference>
<comment type="caution">
    <text evidence="2">The sequence shown here is derived from an EMBL/GenBank/DDBJ whole genome shotgun (WGS) entry which is preliminary data.</text>
</comment>
<organism evidence="2 3">
    <name type="scientific">Paenibacillus zeirhizosphaerae</name>
    <dbReference type="NCBI Taxonomy" id="2987519"/>
    <lineage>
        <taxon>Bacteria</taxon>
        <taxon>Bacillati</taxon>
        <taxon>Bacillota</taxon>
        <taxon>Bacilli</taxon>
        <taxon>Bacillales</taxon>
        <taxon>Paenibacillaceae</taxon>
        <taxon>Paenibacillus</taxon>
    </lineage>
</organism>
<sequence length="116" mass="13196">MNWYVSVLKNYVGFQGRARREEYWMFVLVNFGVTVVLSLLQALFGIDQVLTSIYGLAVFLPTLAVGARRLHDTGRSGWWLLLNLIPLVGTIILIVFLVQDSQFGNNRYGANPKEKF</sequence>
<evidence type="ECO:0000256" key="1">
    <source>
        <dbReference type="SAM" id="Phobius"/>
    </source>
</evidence>
<gene>
    <name evidence="2" type="ORF">OIN60_06035</name>
</gene>
<dbReference type="RefSeq" id="WP_305753944.1">
    <property type="nucleotide sequence ID" value="NZ_JAPCKK010000011.1"/>
</dbReference>
<dbReference type="Pfam" id="PF05656">
    <property type="entry name" value="DUF805"/>
    <property type="match status" value="1"/>
</dbReference>
<keyword evidence="1" id="KW-0472">Membrane</keyword>
<dbReference type="PANTHER" id="PTHR34980:SF2">
    <property type="entry name" value="INNER MEMBRANE PROTEIN YHAH-RELATED"/>
    <property type="match status" value="1"/>
</dbReference>
<accession>A0ABT9FP91</accession>
<dbReference type="PANTHER" id="PTHR34980">
    <property type="entry name" value="INNER MEMBRANE PROTEIN-RELATED-RELATED"/>
    <property type="match status" value="1"/>
</dbReference>
<evidence type="ECO:0000313" key="2">
    <source>
        <dbReference type="EMBL" id="MDP4096326.1"/>
    </source>
</evidence>
<feature type="transmembrane region" description="Helical" evidence="1">
    <location>
        <begin position="49"/>
        <end position="66"/>
    </location>
</feature>
<dbReference type="EMBL" id="JAPCKK010000011">
    <property type="protein sequence ID" value="MDP4096326.1"/>
    <property type="molecule type" value="Genomic_DNA"/>
</dbReference>
<keyword evidence="3" id="KW-1185">Reference proteome</keyword>
<reference evidence="2 3" key="1">
    <citation type="submission" date="2022-10" db="EMBL/GenBank/DDBJ databases">
        <title>Paenibacillus description and whole genome data of maize root bacterial community.</title>
        <authorList>
            <person name="Marton D."/>
            <person name="Farkas M."/>
            <person name="Cserhati M."/>
        </authorList>
    </citation>
    <scope>NUCLEOTIDE SEQUENCE [LARGE SCALE GENOMIC DNA]</scope>
    <source>
        <strain evidence="2 3">P96</strain>
    </source>
</reference>
<keyword evidence="1" id="KW-1133">Transmembrane helix</keyword>
<feature type="transmembrane region" description="Helical" evidence="1">
    <location>
        <begin position="23"/>
        <end position="43"/>
    </location>
</feature>
<feature type="transmembrane region" description="Helical" evidence="1">
    <location>
        <begin position="78"/>
        <end position="98"/>
    </location>
</feature>
<evidence type="ECO:0000313" key="3">
    <source>
        <dbReference type="Proteomes" id="UP001241848"/>
    </source>
</evidence>
<proteinExistence type="predicted"/>
<name>A0ABT9FP91_9BACL</name>
<protein>
    <submittedName>
        <fullName evidence="2">DUF805 domain-containing protein</fullName>
    </submittedName>
</protein>
<keyword evidence="1" id="KW-0812">Transmembrane</keyword>
<dbReference type="Proteomes" id="UP001241848">
    <property type="component" value="Unassembled WGS sequence"/>
</dbReference>